<accession>A0A4Z1GJV8</accession>
<comment type="caution">
    <text evidence="1">The sequence shown here is derived from an EMBL/GenBank/DDBJ whole genome shotgun (WGS) entry which is preliminary data.</text>
</comment>
<proteinExistence type="predicted"/>
<evidence type="ECO:0000313" key="2">
    <source>
        <dbReference type="Proteomes" id="UP000297814"/>
    </source>
</evidence>
<keyword evidence="2" id="KW-1185">Reference proteome</keyword>
<dbReference type="Proteomes" id="UP000297814">
    <property type="component" value="Unassembled WGS sequence"/>
</dbReference>
<name>A0A4Z1GJV8_9HELO</name>
<evidence type="ECO:0000313" key="1">
    <source>
        <dbReference type="EMBL" id="TGO34761.1"/>
    </source>
</evidence>
<organism evidence="1 2">
    <name type="scientific">Botrytis hyacinthi</name>
    <dbReference type="NCBI Taxonomy" id="278943"/>
    <lineage>
        <taxon>Eukaryota</taxon>
        <taxon>Fungi</taxon>
        <taxon>Dikarya</taxon>
        <taxon>Ascomycota</taxon>
        <taxon>Pezizomycotina</taxon>
        <taxon>Leotiomycetes</taxon>
        <taxon>Helotiales</taxon>
        <taxon>Sclerotiniaceae</taxon>
        <taxon>Botrytis</taxon>
    </lineage>
</organism>
<reference evidence="1 2" key="1">
    <citation type="submission" date="2017-12" db="EMBL/GenBank/DDBJ databases">
        <title>Comparative genomics of Botrytis spp.</title>
        <authorList>
            <person name="Valero-Jimenez C.A."/>
            <person name="Tapia P."/>
            <person name="Veloso J."/>
            <person name="Silva-Moreno E."/>
            <person name="Staats M."/>
            <person name="Valdes J.H."/>
            <person name="Van Kan J.A.L."/>
        </authorList>
    </citation>
    <scope>NUCLEOTIDE SEQUENCE [LARGE SCALE GENOMIC DNA]</scope>
    <source>
        <strain evidence="1 2">Bh0001</strain>
    </source>
</reference>
<dbReference type="AlphaFoldDB" id="A0A4Z1GJV8"/>
<dbReference type="EMBL" id="PQXK01000183">
    <property type="protein sequence ID" value="TGO34761.1"/>
    <property type="molecule type" value="Genomic_DNA"/>
</dbReference>
<gene>
    <name evidence="1" type="ORF">BHYA_0183g00130</name>
</gene>
<sequence>MIFFIFHNKGTENSNSRREIFEFGSTPLISLGNDFQARNVLQGLGALFLDQLDDLDRRWWSEYKFLGQETTMHAFEQGREARKAVNRIRLICQVEKVEPAII</sequence>
<protein>
    <submittedName>
        <fullName evidence="1">Uncharacterized protein</fullName>
    </submittedName>
</protein>